<accession>A0AAD7CTX1</accession>
<feature type="compositionally biased region" description="Basic and acidic residues" evidence="1">
    <location>
        <begin position="71"/>
        <end position="102"/>
    </location>
</feature>
<feature type="region of interest" description="Disordered" evidence="1">
    <location>
        <begin position="71"/>
        <end position="141"/>
    </location>
</feature>
<dbReference type="EMBL" id="JARKIE010000271">
    <property type="protein sequence ID" value="KAJ7659424.1"/>
    <property type="molecule type" value="Genomic_DNA"/>
</dbReference>
<gene>
    <name evidence="2" type="ORF">B0H17DRAFT_1212952</name>
</gene>
<evidence type="ECO:0000256" key="1">
    <source>
        <dbReference type="SAM" id="MobiDB-lite"/>
    </source>
</evidence>
<organism evidence="2 3">
    <name type="scientific">Mycena rosella</name>
    <name type="common">Pink bonnet</name>
    <name type="synonym">Agaricus rosellus</name>
    <dbReference type="NCBI Taxonomy" id="1033263"/>
    <lineage>
        <taxon>Eukaryota</taxon>
        <taxon>Fungi</taxon>
        <taxon>Dikarya</taxon>
        <taxon>Basidiomycota</taxon>
        <taxon>Agaricomycotina</taxon>
        <taxon>Agaricomycetes</taxon>
        <taxon>Agaricomycetidae</taxon>
        <taxon>Agaricales</taxon>
        <taxon>Marasmiineae</taxon>
        <taxon>Mycenaceae</taxon>
        <taxon>Mycena</taxon>
    </lineage>
</organism>
<comment type="caution">
    <text evidence="2">The sequence shown here is derived from an EMBL/GenBank/DDBJ whole genome shotgun (WGS) entry which is preliminary data.</text>
</comment>
<evidence type="ECO:0000313" key="3">
    <source>
        <dbReference type="Proteomes" id="UP001221757"/>
    </source>
</evidence>
<name>A0AAD7CTX1_MYCRO</name>
<proteinExistence type="predicted"/>
<feature type="region of interest" description="Disordered" evidence="1">
    <location>
        <begin position="249"/>
        <end position="271"/>
    </location>
</feature>
<protein>
    <submittedName>
        <fullName evidence="2">Uncharacterized protein</fullName>
    </submittedName>
</protein>
<dbReference type="AlphaFoldDB" id="A0AAD7CTX1"/>
<keyword evidence="3" id="KW-1185">Reference proteome</keyword>
<evidence type="ECO:0000313" key="2">
    <source>
        <dbReference type="EMBL" id="KAJ7659424.1"/>
    </source>
</evidence>
<sequence length="334" mass="36618">MALPASRYILVSPGGPSKYVILHVIPPSLLEFTVNSGTLEWTCGYFEKTTLEQHLEEKDKDVEEVKRNIAHDTERELREAETLQHDDQEEIEKQKQGPERPQRRNHRWVPSDRAMALGRAPHSNRADPWAGSRATTRSEGWMKQRSITARQIGPTRANTIPVPVRGRRRAMPVWSYIGVVGAVGVPGANPGDGGPRAYGDGDGERHSTLVYDADGDRSDTDVADVDAESAEDVEAELASEDAVALAVRRPTGRTAGTEPGTGEQSLPSTGWRDCSRSGRICDFVPGAGIGGAAAPDADGGPPRLGRALHRQRDMRHWLWLVQARRGDPRHCARP</sequence>
<dbReference type="Proteomes" id="UP001221757">
    <property type="component" value="Unassembled WGS sequence"/>
</dbReference>
<reference evidence="2" key="1">
    <citation type="submission" date="2023-03" db="EMBL/GenBank/DDBJ databases">
        <title>Massive genome expansion in bonnet fungi (Mycena s.s.) driven by repeated elements and novel gene families across ecological guilds.</title>
        <authorList>
            <consortium name="Lawrence Berkeley National Laboratory"/>
            <person name="Harder C.B."/>
            <person name="Miyauchi S."/>
            <person name="Viragh M."/>
            <person name="Kuo A."/>
            <person name="Thoen E."/>
            <person name="Andreopoulos B."/>
            <person name="Lu D."/>
            <person name="Skrede I."/>
            <person name="Drula E."/>
            <person name="Henrissat B."/>
            <person name="Morin E."/>
            <person name="Kohler A."/>
            <person name="Barry K."/>
            <person name="LaButti K."/>
            <person name="Morin E."/>
            <person name="Salamov A."/>
            <person name="Lipzen A."/>
            <person name="Mereny Z."/>
            <person name="Hegedus B."/>
            <person name="Baldrian P."/>
            <person name="Stursova M."/>
            <person name="Weitz H."/>
            <person name="Taylor A."/>
            <person name="Grigoriev I.V."/>
            <person name="Nagy L.G."/>
            <person name="Martin F."/>
            <person name="Kauserud H."/>
        </authorList>
    </citation>
    <scope>NUCLEOTIDE SEQUENCE</scope>
    <source>
        <strain evidence="2">CBHHK067</strain>
    </source>
</reference>
<feature type="region of interest" description="Disordered" evidence="1">
    <location>
        <begin position="188"/>
        <end position="220"/>
    </location>
</feature>